<keyword evidence="7 8" id="KW-0472">Membrane</keyword>
<organism evidence="9 10">
    <name type="scientific">Malassezia pachydermatis</name>
    <dbReference type="NCBI Taxonomy" id="77020"/>
    <lineage>
        <taxon>Eukaryota</taxon>
        <taxon>Fungi</taxon>
        <taxon>Dikarya</taxon>
        <taxon>Basidiomycota</taxon>
        <taxon>Ustilaginomycotina</taxon>
        <taxon>Malasseziomycetes</taxon>
        <taxon>Malasseziales</taxon>
        <taxon>Malasseziaceae</taxon>
        <taxon>Malassezia</taxon>
    </lineage>
</organism>
<feature type="transmembrane region" description="Helical" evidence="8">
    <location>
        <begin position="87"/>
        <end position="108"/>
    </location>
</feature>
<feature type="transmembrane region" description="Helical" evidence="8">
    <location>
        <begin position="325"/>
        <end position="347"/>
    </location>
</feature>
<keyword evidence="5" id="KW-0256">Endoplasmic reticulum</keyword>
<dbReference type="OrthoDB" id="29661at2759"/>
<dbReference type="RefSeq" id="XP_017991603.1">
    <property type="nucleotide sequence ID" value="XM_018138241.1"/>
</dbReference>
<feature type="transmembrane region" description="Helical" evidence="8">
    <location>
        <begin position="6"/>
        <end position="28"/>
    </location>
</feature>
<evidence type="ECO:0000256" key="7">
    <source>
        <dbReference type="ARBA" id="ARBA00023136"/>
    </source>
</evidence>
<accession>A0A0M8MUP8</accession>
<dbReference type="STRING" id="77020.A0A0M8MUP8"/>
<dbReference type="GO" id="GO:0042500">
    <property type="term" value="F:aspartic endopeptidase activity, intramembrane cleaving"/>
    <property type="evidence" value="ECO:0007669"/>
    <property type="project" value="InterPro"/>
</dbReference>
<keyword evidence="3 8" id="KW-0812">Transmembrane</keyword>
<dbReference type="GO" id="GO:0098553">
    <property type="term" value="C:lumenal side of endoplasmic reticulum membrane"/>
    <property type="evidence" value="ECO:0007669"/>
    <property type="project" value="TreeGrafter"/>
</dbReference>
<feature type="transmembrane region" description="Helical" evidence="8">
    <location>
        <begin position="279"/>
        <end position="300"/>
    </location>
</feature>
<feature type="transmembrane region" description="Helical" evidence="8">
    <location>
        <begin position="163"/>
        <end position="182"/>
    </location>
</feature>
<dbReference type="AlphaFoldDB" id="A0A0M8MUP8"/>
<reference evidence="9 10" key="1">
    <citation type="submission" date="2015-07" db="EMBL/GenBank/DDBJ databases">
        <title>Draft Genome Sequence of Malassezia furfur CBS1878 and Malassezia pachydermatis CBS1879.</title>
        <authorList>
            <person name="Triana S."/>
            <person name="Ohm R."/>
            <person name="Gonzalez A."/>
            <person name="DeCock H."/>
            <person name="Restrepo S."/>
            <person name="Celis A."/>
        </authorList>
    </citation>
    <scope>NUCLEOTIDE SEQUENCE [LARGE SCALE GENOMIC DNA]</scope>
    <source>
        <strain evidence="9 10">CBS 1879</strain>
    </source>
</reference>
<dbReference type="GeneID" id="28730117"/>
<keyword evidence="4" id="KW-0378">Hydrolase</keyword>
<protein>
    <submittedName>
        <fullName evidence="9">Peptidase a22b family protein</fullName>
    </submittedName>
</protein>
<dbReference type="GO" id="GO:0098554">
    <property type="term" value="C:cytoplasmic side of endoplasmic reticulum membrane"/>
    <property type="evidence" value="ECO:0007669"/>
    <property type="project" value="TreeGrafter"/>
</dbReference>
<keyword evidence="10" id="KW-1185">Reference proteome</keyword>
<feature type="transmembrane region" description="Helical" evidence="8">
    <location>
        <begin position="214"/>
        <end position="230"/>
    </location>
</feature>
<dbReference type="EMBL" id="LGAV01000004">
    <property type="protein sequence ID" value="KOS13971.1"/>
    <property type="molecule type" value="Genomic_DNA"/>
</dbReference>
<feature type="transmembrane region" description="Helical" evidence="8">
    <location>
        <begin position="61"/>
        <end position="81"/>
    </location>
</feature>
<evidence type="ECO:0000313" key="9">
    <source>
        <dbReference type="EMBL" id="KOS13971.1"/>
    </source>
</evidence>
<dbReference type="Pfam" id="PF04258">
    <property type="entry name" value="Peptidase_A22B"/>
    <property type="match status" value="1"/>
</dbReference>
<evidence type="ECO:0000256" key="4">
    <source>
        <dbReference type="ARBA" id="ARBA00022801"/>
    </source>
</evidence>
<dbReference type="PANTHER" id="PTHR12174:SF23">
    <property type="entry name" value="MINOR HISTOCOMPATIBILITY ANTIGEN H13"/>
    <property type="match status" value="1"/>
</dbReference>
<dbReference type="InterPro" id="IPR007369">
    <property type="entry name" value="Peptidase_A22B_SPP"/>
</dbReference>
<dbReference type="InterPro" id="IPR006639">
    <property type="entry name" value="Preselin/SPP"/>
</dbReference>
<proteinExistence type="inferred from homology"/>
<comment type="similarity">
    <text evidence="2">Belongs to the peptidase A22B family.</text>
</comment>
<gene>
    <name evidence="9" type="ORF">Malapachy_3782</name>
</gene>
<dbReference type="Proteomes" id="UP000037751">
    <property type="component" value="Unassembled WGS sequence"/>
</dbReference>
<dbReference type="GO" id="GO:0006465">
    <property type="term" value="P:signal peptide processing"/>
    <property type="evidence" value="ECO:0007669"/>
    <property type="project" value="TreeGrafter"/>
</dbReference>
<feature type="transmembrane region" description="Helical" evidence="8">
    <location>
        <begin position="353"/>
        <end position="371"/>
    </location>
</feature>
<evidence type="ECO:0000256" key="3">
    <source>
        <dbReference type="ARBA" id="ARBA00022692"/>
    </source>
</evidence>
<evidence type="ECO:0000313" key="10">
    <source>
        <dbReference type="Proteomes" id="UP000037751"/>
    </source>
</evidence>
<evidence type="ECO:0000256" key="2">
    <source>
        <dbReference type="ARBA" id="ARBA00006859"/>
    </source>
</evidence>
<name>A0A0M8MUP8_9BASI</name>
<feature type="transmembrane region" description="Helical" evidence="8">
    <location>
        <begin position="188"/>
        <end position="207"/>
    </location>
</feature>
<evidence type="ECO:0000256" key="6">
    <source>
        <dbReference type="ARBA" id="ARBA00022989"/>
    </source>
</evidence>
<dbReference type="VEuPathDB" id="FungiDB:Malapachy_3782"/>
<comment type="caution">
    <text evidence="9">The sequence shown here is derived from an EMBL/GenBank/DDBJ whole genome shotgun (WGS) entry which is preliminary data.</text>
</comment>
<keyword evidence="6 8" id="KW-1133">Transmembrane helix</keyword>
<dbReference type="PANTHER" id="PTHR12174">
    <property type="entry name" value="SIGNAL PEPTIDE PEPTIDASE"/>
    <property type="match status" value="1"/>
</dbReference>
<dbReference type="GO" id="GO:0033619">
    <property type="term" value="P:membrane protein proteolysis"/>
    <property type="evidence" value="ECO:0007669"/>
    <property type="project" value="TreeGrafter"/>
</dbReference>
<sequence length="402" mass="44322">MSVSLYLAYGTLLVTASSVVYLGSLASLHTPEATKALRKKHGQSELDEDEEYTEGMSSDHAWLFPVFGSAVLLSLYLAFKYLEKDMILMVINAYFALAGCLAIPNVLVHLCRIMMGPHVFGSWQKKGIVFCTQPCLLKSYSPATPAPKPTSHKKGMLYFYEKVSVPTLVFFGLVCGIIAIYLMTKNWILANVIAICLAIQGIMLITLDSFATGFILLGGLFLYDIFWVFGSSKFAGQSVMVSVATNFDGPIKIVVPRNVLEVLETIQTLGWKFRPALQFSLLGLGDIVVPGVFVALALSFDQKLASEKRPSLTFTRFFYDFPKPYFTACMSGYVLGLAMTMGVMHVFKAGQPALLYLSPACSFAALLTAYARNEIKDMWSWVNPASQEPKSYDTQASSDKTE</sequence>
<evidence type="ECO:0000256" key="5">
    <source>
        <dbReference type="ARBA" id="ARBA00022824"/>
    </source>
</evidence>
<evidence type="ECO:0000256" key="8">
    <source>
        <dbReference type="SAM" id="Phobius"/>
    </source>
</evidence>
<evidence type="ECO:0000256" key="1">
    <source>
        <dbReference type="ARBA" id="ARBA00004477"/>
    </source>
</evidence>
<comment type="subcellular location">
    <subcellularLocation>
        <location evidence="1">Endoplasmic reticulum membrane</location>
        <topology evidence="1">Multi-pass membrane protein</topology>
    </subcellularLocation>
</comment>
<dbReference type="SMART" id="SM00730">
    <property type="entry name" value="PSN"/>
    <property type="match status" value="1"/>
</dbReference>